<sequence>MKISKDYGHLESDRSPPVETKLLRRAFSQKKRFCAPLLDGGEEEKPSFPPKGHLVVYVGGGEKETGPPQRYFVPVLYCNHPLFLELLREAEEEFGFQHPAGITIPCPTSRFEWVSNRIAGAIDRRSSGRRSFWTLWFGRIKINKYSMRSFPKK</sequence>
<comment type="similarity">
    <text evidence="1">Belongs to the ARG7 family.</text>
</comment>
<proteinExistence type="inferred from homology"/>
<evidence type="ECO:0000313" key="2">
    <source>
        <dbReference type="EMBL" id="KAL0923711.1"/>
    </source>
</evidence>
<name>A0ABD0VLQ5_DENTH</name>
<dbReference type="Pfam" id="PF02519">
    <property type="entry name" value="Auxin_inducible"/>
    <property type="match status" value="1"/>
</dbReference>
<organism evidence="2 3">
    <name type="scientific">Dendrobium thyrsiflorum</name>
    <name type="common">Pinecone-like raceme dendrobium</name>
    <name type="synonym">Orchid</name>
    <dbReference type="NCBI Taxonomy" id="117978"/>
    <lineage>
        <taxon>Eukaryota</taxon>
        <taxon>Viridiplantae</taxon>
        <taxon>Streptophyta</taxon>
        <taxon>Embryophyta</taxon>
        <taxon>Tracheophyta</taxon>
        <taxon>Spermatophyta</taxon>
        <taxon>Magnoliopsida</taxon>
        <taxon>Liliopsida</taxon>
        <taxon>Asparagales</taxon>
        <taxon>Orchidaceae</taxon>
        <taxon>Epidendroideae</taxon>
        <taxon>Malaxideae</taxon>
        <taxon>Dendrobiinae</taxon>
        <taxon>Dendrobium</taxon>
    </lineage>
</organism>
<dbReference type="InterPro" id="IPR003676">
    <property type="entry name" value="SAUR_fam"/>
</dbReference>
<comment type="caution">
    <text evidence="2">The sequence shown here is derived from an EMBL/GenBank/DDBJ whole genome shotgun (WGS) entry which is preliminary data.</text>
</comment>
<dbReference type="AlphaFoldDB" id="A0ABD0VLQ5"/>
<evidence type="ECO:0000256" key="1">
    <source>
        <dbReference type="ARBA" id="ARBA00006974"/>
    </source>
</evidence>
<keyword evidence="3" id="KW-1185">Reference proteome</keyword>
<protein>
    <submittedName>
        <fullName evidence="2">Uncharacterized protein</fullName>
    </submittedName>
</protein>
<dbReference type="PANTHER" id="PTHR31374">
    <property type="entry name" value="AUXIN-INDUCED PROTEIN-LIKE-RELATED"/>
    <property type="match status" value="1"/>
</dbReference>
<evidence type="ECO:0000313" key="3">
    <source>
        <dbReference type="Proteomes" id="UP001552299"/>
    </source>
</evidence>
<dbReference type="EMBL" id="JANQDX010000006">
    <property type="protein sequence ID" value="KAL0923711.1"/>
    <property type="molecule type" value="Genomic_DNA"/>
</dbReference>
<gene>
    <name evidence="2" type="ORF">M5K25_007779</name>
</gene>
<dbReference type="Proteomes" id="UP001552299">
    <property type="component" value="Unassembled WGS sequence"/>
</dbReference>
<dbReference type="PANTHER" id="PTHR31374:SF304">
    <property type="entry name" value="OS04G0537100 PROTEIN"/>
    <property type="match status" value="1"/>
</dbReference>
<reference evidence="2 3" key="1">
    <citation type="journal article" date="2024" name="Plant Biotechnol. J.">
        <title>Dendrobium thyrsiflorum genome and its molecular insights into genes involved in important horticultural traits.</title>
        <authorList>
            <person name="Chen B."/>
            <person name="Wang J.Y."/>
            <person name="Zheng P.J."/>
            <person name="Li K.L."/>
            <person name="Liang Y.M."/>
            <person name="Chen X.F."/>
            <person name="Zhang C."/>
            <person name="Zhao X."/>
            <person name="He X."/>
            <person name="Zhang G.Q."/>
            <person name="Liu Z.J."/>
            <person name="Xu Q."/>
        </authorList>
    </citation>
    <scope>NUCLEOTIDE SEQUENCE [LARGE SCALE GENOMIC DNA]</scope>
    <source>
        <strain evidence="2">GZMU011</strain>
    </source>
</reference>
<accession>A0ABD0VLQ5</accession>